<dbReference type="Gene3D" id="2.60.40.1120">
    <property type="entry name" value="Carboxypeptidase-like, regulatory domain"/>
    <property type="match status" value="1"/>
</dbReference>
<dbReference type="SUPFAM" id="SSF49464">
    <property type="entry name" value="Carboxypeptidase regulatory domain-like"/>
    <property type="match status" value="1"/>
</dbReference>
<reference evidence="2 3" key="2">
    <citation type="submission" date="2016-10" db="EMBL/GenBank/DDBJ databases">
        <authorList>
            <person name="de Groot N.N."/>
        </authorList>
    </citation>
    <scope>NUCLEOTIDE SEQUENCE [LARGE SCALE GENOMIC DNA]</scope>
    <source>
        <strain evidence="2 3">MAR_2009_71</strain>
    </source>
</reference>
<evidence type="ECO:0000313" key="1">
    <source>
        <dbReference type="EMBL" id="SDR98462.1"/>
    </source>
</evidence>
<dbReference type="InterPro" id="IPR008969">
    <property type="entry name" value="CarboxyPept-like_regulatory"/>
</dbReference>
<sequence length="304" mass="34705">MRTLLIIFLLIFGTVHAQEVLVEGHVLDEKTKTPVPYANVSFLKTLKGTSSDEDGYFYIDVPESYLEREVHISALGFKDTIIPAKIISQKKKIHLKEETFELEEVVVSQSLGDSQVLNPVSSYSIKSGFSSAETPWVLALYFPNIGASKKFIEKITIHVQQNSKFKRASSKFRLRVYDVDKKTQKPNHDLIRKSIILESSKTEDFVSIDLSSMNIKMPDEGIYIGLEWLFLPYNWYTNTYKHAITNKKVVEDRFAPTFAAVYQKNQNFKTMVYGMGEWSDFAIKAPGNNENLIPAVSLKLSKKR</sequence>
<proteinExistence type="predicted"/>
<organism evidence="2 3">
    <name type="scientific">Maribacter dokdonensis</name>
    <dbReference type="NCBI Taxonomy" id="320912"/>
    <lineage>
        <taxon>Bacteria</taxon>
        <taxon>Pseudomonadati</taxon>
        <taxon>Bacteroidota</taxon>
        <taxon>Flavobacteriia</taxon>
        <taxon>Flavobacteriales</taxon>
        <taxon>Flavobacteriaceae</taxon>
        <taxon>Maribacter</taxon>
    </lineage>
</organism>
<keyword evidence="4" id="KW-1185">Reference proteome</keyword>
<dbReference type="Pfam" id="PF13715">
    <property type="entry name" value="CarbopepD_reg_2"/>
    <property type="match status" value="1"/>
</dbReference>
<dbReference type="RefSeq" id="WP_058105691.1">
    <property type="nucleotide sequence ID" value="NZ_CAJQES010000018.1"/>
</dbReference>
<protein>
    <submittedName>
        <fullName evidence="2">CarboxypepD_reg-like domain-containing protein</fullName>
    </submittedName>
</protein>
<dbReference type="AlphaFoldDB" id="A0A1H4J5F6"/>
<gene>
    <name evidence="2" type="ORF">SAMN05192540_0146</name>
    <name evidence="1" type="ORF">SAMN05192545_0555</name>
</gene>
<dbReference type="Proteomes" id="UP000199574">
    <property type="component" value="Chromosome I"/>
</dbReference>
<dbReference type="GeneID" id="90593827"/>
<dbReference type="Proteomes" id="UP000183038">
    <property type="component" value="Unassembled WGS sequence"/>
</dbReference>
<dbReference type="OrthoDB" id="914976at2"/>
<reference evidence="1 4" key="1">
    <citation type="submission" date="2016-10" db="EMBL/GenBank/DDBJ databases">
        <authorList>
            <person name="Varghese N."/>
            <person name="Submissions S."/>
        </authorList>
    </citation>
    <scope>NUCLEOTIDE SEQUENCE [LARGE SCALE GENOMIC DNA]</scope>
    <source>
        <strain evidence="1 4">MAR_2009_60</strain>
    </source>
</reference>
<accession>A0A1H4J5F6</accession>
<evidence type="ECO:0000313" key="4">
    <source>
        <dbReference type="Proteomes" id="UP000199574"/>
    </source>
</evidence>
<evidence type="ECO:0000313" key="2">
    <source>
        <dbReference type="EMBL" id="SEB41550.1"/>
    </source>
</evidence>
<evidence type="ECO:0000313" key="3">
    <source>
        <dbReference type="Proteomes" id="UP000183038"/>
    </source>
</evidence>
<name>A0A1H4J5F6_9FLAO</name>
<dbReference type="EMBL" id="FNTB01000001">
    <property type="protein sequence ID" value="SEB41550.1"/>
    <property type="molecule type" value="Genomic_DNA"/>
</dbReference>
<dbReference type="EMBL" id="LT629754">
    <property type="protein sequence ID" value="SDR98462.1"/>
    <property type="molecule type" value="Genomic_DNA"/>
</dbReference>